<dbReference type="AlphaFoldDB" id="R7Z8L1"/>
<organism evidence="1 2">
    <name type="scientific">Lysinibacillus sphaericus OT4b.31</name>
    <dbReference type="NCBI Taxonomy" id="1285586"/>
    <lineage>
        <taxon>Bacteria</taxon>
        <taxon>Bacillati</taxon>
        <taxon>Bacillota</taxon>
        <taxon>Bacilli</taxon>
        <taxon>Bacillales</taxon>
        <taxon>Bacillaceae</taxon>
        <taxon>Lysinibacillus</taxon>
    </lineage>
</organism>
<dbReference type="RefSeq" id="WP_010861144.1">
    <property type="nucleotide sequence ID" value="NZ_KB933409.1"/>
</dbReference>
<dbReference type="Proteomes" id="UP000013911">
    <property type="component" value="Unassembled WGS sequence"/>
</dbReference>
<reference evidence="1 2" key="1">
    <citation type="submission" date="2013-04" db="EMBL/GenBank/DDBJ databases">
        <title>Draft genome of the heavy metal tolerant bacterium Lysinibacillus sphaericus strain OT4b.31.</title>
        <authorList>
            <person name="Pena-Montenegro T.D."/>
            <person name="Dussan J."/>
        </authorList>
    </citation>
    <scope>NUCLEOTIDE SEQUENCE [LARGE SCALE GENOMIC DNA]</scope>
    <source>
        <strain evidence="1 2">OT4b.31</strain>
    </source>
</reference>
<gene>
    <name evidence="1" type="ORF">H131_21227</name>
</gene>
<sequence length="104" mass="11962">MQQTQNYKLNKPEITDYAKIELLNDNADIIDAKLKDLEINGDLTEIVQTVTTLQREVTDNKSEFTEHLVDDMPHKYTNSDNGKTYRLGFGVDAGGFYYIQQEVE</sequence>
<comment type="caution">
    <text evidence="1">The sequence shown here is derived from an EMBL/GenBank/DDBJ whole genome shotgun (WGS) entry which is preliminary data.</text>
</comment>
<dbReference type="HOGENOM" id="CLU_2246731_0_0_9"/>
<evidence type="ECO:0000313" key="2">
    <source>
        <dbReference type="Proteomes" id="UP000013911"/>
    </source>
</evidence>
<proteinExistence type="predicted"/>
<name>R7Z8L1_LYSSH</name>
<evidence type="ECO:0000313" key="1">
    <source>
        <dbReference type="EMBL" id="EON70448.1"/>
    </source>
</evidence>
<accession>R7Z8L1</accession>
<dbReference type="OrthoDB" id="2625211at2"/>
<dbReference type="EMBL" id="AQPX01000034">
    <property type="protein sequence ID" value="EON70448.1"/>
    <property type="molecule type" value="Genomic_DNA"/>
</dbReference>
<protein>
    <submittedName>
        <fullName evidence="1">Uncharacterized protein</fullName>
    </submittedName>
</protein>
<dbReference type="PATRIC" id="fig|1285586.5.peg.4426"/>